<dbReference type="InterPro" id="IPR029056">
    <property type="entry name" value="Ribokinase-like"/>
</dbReference>
<dbReference type="Pfam" id="PF00294">
    <property type="entry name" value="PfkB"/>
    <property type="match status" value="1"/>
</dbReference>
<evidence type="ECO:0000259" key="3">
    <source>
        <dbReference type="Pfam" id="PF00294"/>
    </source>
</evidence>
<keyword evidence="5" id="KW-1185">Reference proteome</keyword>
<comment type="caution">
    <text evidence="4">The sequence shown here is derived from an EMBL/GenBank/DDBJ whole genome shotgun (WGS) entry which is preliminary data.</text>
</comment>
<dbReference type="GO" id="GO:0016301">
    <property type="term" value="F:kinase activity"/>
    <property type="evidence" value="ECO:0007669"/>
    <property type="project" value="UniProtKB-KW"/>
</dbReference>
<feature type="domain" description="Carbohydrate kinase PfkB" evidence="3">
    <location>
        <begin position="5"/>
        <end position="298"/>
    </location>
</feature>
<keyword evidence="1" id="KW-0808">Transferase</keyword>
<evidence type="ECO:0000256" key="1">
    <source>
        <dbReference type="ARBA" id="ARBA00022679"/>
    </source>
</evidence>
<name>A0A4R7T9R9_9ACTN</name>
<dbReference type="PROSITE" id="PS00584">
    <property type="entry name" value="PFKB_KINASES_2"/>
    <property type="match status" value="1"/>
</dbReference>
<dbReference type="InterPro" id="IPR011611">
    <property type="entry name" value="PfkB_dom"/>
</dbReference>
<dbReference type="RefSeq" id="WP_133978058.1">
    <property type="nucleotide sequence ID" value="NZ_SOCE01000001.1"/>
</dbReference>
<keyword evidence="2 4" id="KW-0418">Kinase</keyword>
<evidence type="ECO:0000313" key="5">
    <source>
        <dbReference type="Proteomes" id="UP000295151"/>
    </source>
</evidence>
<reference evidence="4 5" key="1">
    <citation type="submission" date="2019-03" db="EMBL/GenBank/DDBJ databases">
        <title>Genomic Encyclopedia of Type Strains, Phase III (KMG-III): the genomes of soil and plant-associated and newly described type strains.</title>
        <authorList>
            <person name="Whitman W."/>
        </authorList>
    </citation>
    <scope>NUCLEOTIDE SEQUENCE [LARGE SCALE GENOMIC DNA]</scope>
    <source>
        <strain evidence="4 5">VKM Ac-2575</strain>
    </source>
</reference>
<dbReference type="OrthoDB" id="7946249at2"/>
<accession>A0A4R7T9R9</accession>
<proteinExistence type="predicted"/>
<protein>
    <submittedName>
        <fullName evidence="4">Sugar/nucleoside kinase (Ribokinase family)</fullName>
    </submittedName>
</protein>
<dbReference type="PANTHER" id="PTHR10584:SF166">
    <property type="entry name" value="RIBOKINASE"/>
    <property type="match status" value="1"/>
</dbReference>
<dbReference type="PANTHER" id="PTHR10584">
    <property type="entry name" value="SUGAR KINASE"/>
    <property type="match status" value="1"/>
</dbReference>
<evidence type="ECO:0000313" key="4">
    <source>
        <dbReference type="EMBL" id="TDU88429.1"/>
    </source>
</evidence>
<dbReference type="EMBL" id="SOCE01000001">
    <property type="protein sequence ID" value="TDU88429.1"/>
    <property type="molecule type" value="Genomic_DNA"/>
</dbReference>
<dbReference type="SUPFAM" id="SSF53613">
    <property type="entry name" value="Ribokinase-like"/>
    <property type="match status" value="1"/>
</dbReference>
<dbReference type="Proteomes" id="UP000295151">
    <property type="component" value="Unassembled WGS sequence"/>
</dbReference>
<evidence type="ECO:0000256" key="2">
    <source>
        <dbReference type="ARBA" id="ARBA00022777"/>
    </source>
</evidence>
<dbReference type="InterPro" id="IPR002173">
    <property type="entry name" value="Carboh/pur_kinase_PfkB_CS"/>
</dbReference>
<sequence length="308" mass="31422">MKTFDLLVIGDANPDVVIGPVNQPLTFGQRERLVPTGSLCLGGSAAIMACGAARLGLSVAFAGRIGDDPAGAFVRAALEERGVDTTALVVDAILPTPLTTVLTSAGDRAILTAAGCLPATTAYDVPAELLRSVRHVHAASFYLMPELASGLAGLFKEARSNKATTSLDTNDDPADRWDRMVLDPVLRVTDILLPNAAEAHALTGHPVLADAAGILARRGPLVVVKNGADGAIAHDGSSVLRAEALPIEPVDTVGAGDSFDAGFVTAVLRGLGRPQALAIAAACGSLSTRAAGGTAAQPDWDLALESAR</sequence>
<dbReference type="Gene3D" id="3.40.1190.20">
    <property type="match status" value="1"/>
</dbReference>
<dbReference type="AlphaFoldDB" id="A0A4R7T9R9"/>
<gene>
    <name evidence="4" type="ORF">EV138_1973</name>
</gene>
<dbReference type="CDD" id="cd01166">
    <property type="entry name" value="KdgK"/>
    <property type="match status" value="1"/>
</dbReference>
<organism evidence="4 5">
    <name type="scientific">Kribbella voronezhensis</name>
    <dbReference type="NCBI Taxonomy" id="2512212"/>
    <lineage>
        <taxon>Bacteria</taxon>
        <taxon>Bacillati</taxon>
        <taxon>Actinomycetota</taxon>
        <taxon>Actinomycetes</taxon>
        <taxon>Propionibacteriales</taxon>
        <taxon>Kribbellaceae</taxon>
        <taxon>Kribbella</taxon>
    </lineage>
</organism>